<dbReference type="RefSeq" id="WP_194449868.1">
    <property type="nucleotide sequence ID" value="NZ_CP063849.1"/>
</dbReference>
<keyword evidence="2" id="KW-1185">Reference proteome</keyword>
<reference evidence="1 2" key="1">
    <citation type="submission" date="2020-10" db="EMBL/GenBank/DDBJ databases">
        <title>Complete genome sequence of Paludibaculum fermentans P105T, a facultatively anaerobic acidobacterium capable of dissimilatory Fe(III) reduction.</title>
        <authorList>
            <person name="Dedysh S.N."/>
            <person name="Beletsky A.V."/>
            <person name="Kulichevskaya I.S."/>
            <person name="Mardanov A.V."/>
            <person name="Ravin N.V."/>
        </authorList>
    </citation>
    <scope>NUCLEOTIDE SEQUENCE [LARGE SCALE GENOMIC DNA]</scope>
    <source>
        <strain evidence="1 2">P105</strain>
    </source>
</reference>
<accession>A0A7S7NQZ5</accession>
<dbReference type="AlphaFoldDB" id="A0A7S7NQZ5"/>
<name>A0A7S7NQZ5_PALFE</name>
<dbReference type="Proteomes" id="UP000593892">
    <property type="component" value="Chromosome"/>
</dbReference>
<gene>
    <name evidence="1" type="ORF">IRI77_36635</name>
</gene>
<evidence type="ECO:0000313" key="1">
    <source>
        <dbReference type="EMBL" id="QOY88205.1"/>
    </source>
</evidence>
<evidence type="ECO:0000313" key="2">
    <source>
        <dbReference type="Proteomes" id="UP000593892"/>
    </source>
</evidence>
<dbReference type="EMBL" id="CP063849">
    <property type="protein sequence ID" value="QOY88205.1"/>
    <property type="molecule type" value="Genomic_DNA"/>
</dbReference>
<dbReference type="KEGG" id="pfer:IRI77_36635"/>
<proteinExistence type="predicted"/>
<organism evidence="1 2">
    <name type="scientific">Paludibaculum fermentans</name>
    <dbReference type="NCBI Taxonomy" id="1473598"/>
    <lineage>
        <taxon>Bacteria</taxon>
        <taxon>Pseudomonadati</taxon>
        <taxon>Acidobacteriota</taxon>
        <taxon>Terriglobia</taxon>
        <taxon>Bryobacterales</taxon>
        <taxon>Bryobacteraceae</taxon>
        <taxon>Paludibaculum</taxon>
    </lineage>
</organism>
<protein>
    <submittedName>
        <fullName evidence="1">Uncharacterized protein</fullName>
    </submittedName>
</protein>
<sequence>MADSASLQARSFGKIAVPTPGTPVRLTSDQALRVSRLRFAPLIGEVGRVFVGVAGMNRANGTGVIKEFWPTGAGGGVADELVIDSPAGELRPADYYIDANTAGEGLIVAYWIWVPSFNS</sequence>